<dbReference type="GO" id="GO:0042138">
    <property type="term" value="P:meiotic DNA double-strand break formation"/>
    <property type="evidence" value="ECO:0000318"/>
    <property type="project" value="GO_Central"/>
</dbReference>
<dbReference type="GeneID" id="104609213"/>
<dbReference type="OMA" id="IARMCTP"/>
<sequence length="395" mass="45594">MEKTQKEIMESDQSLKLAVAIALVRSKLLGKSSSDLSSSNSEPDAQRWKRKAKERKWELLRLKEELLFVLHRSSFSGNRRALALEVSLLFVSDGIQYDLFPQSASCKCYFFDKLGELNPKRLHLEYDSDQRVNEVLRRRFLRQVRLNERRRKPDDSVRIRRILDSNSGDEIEQLSTSVDFLVELCDSVSPLNDTSFANLSHQAVDFILASLEILLSKGNNKEAIEGIINKLIMRLVRRMGDPSQKDESSNSGSYLQFYVQHLIRKVGRKSYIGQRAMLMVSQRISVLADTLLCMDPFDGAFPNMHSCMFMMIQLTEFLISDYTQTWTTDEGFENKLFEEWVRSVIHARKALELLESRNGLYMLYMDRVTGELVKQVGRVSFLPELDPDILDGLVR</sequence>
<reference evidence="2" key="1">
    <citation type="submission" date="2025-08" db="UniProtKB">
        <authorList>
            <consortium name="RefSeq"/>
        </authorList>
    </citation>
    <scope>IDENTIFICATION</scope>
</reference>
<dbReference type="InterPro" id="IPR037500">
    <property type="entry name" value="Msp1"/>
</dbReference>
<keyword evidence="1" id="KW-1185">Reference proteome</keyword>
<dbReference type="OrthoDB" id="1913471at2759"/>
<dbReference type="PANTHER" id="PTHR35768">
    <property type="entry name" value="PROTEIN MULTIPOLAR SPINDLE 1"/>
    <property type="match status" value="1"/>
</dbReference>
<dbReference type="PANTHER" id="PTHR35768:SF1">
    <property type="entry name" value="PROTEIN MULTIPOLAR SPINDLE 1"/>
    <property type="match status" value="1"/>
</dbReference>
<evidence type="ECO:0000313" key="2">
    <source>
        <dbReference type="RefSeq" id="XP_019055284.1"/>
    </source>
</evidence>
<dbReference type="AlphaFoldDB" id="A0A1U8Q933"/>
<dbReference type="InParanoid" id="A0A1U8Q933"/>
<dbReference type="GO" id="GO:0007140">
    <property type="term" value="P:male meiotic nuclear division"/>
    <property type="evidence" value="ECO:0000318"/>
    <property type="project" value="GO_Central"/>
</dbReference>
<dbReference type="GO" id="GO:0000212">
    <property type="term" value="P:meiotic spindle organization"/>
    <property type="evidence" value="ECO:0000318"/>
    <property type="project" value="GO_Central"/>
</dbReference>
<dbReference type="RefSeq" id="XP_019055284.1">
    <property type="nucleotide sequence ID" value="XM_019199739.1"/>
</dbReference>
<dbReference type="KEGG" id="nnu:104609213"/>
<dbReference type="GO" id="GO:0007059">
    <property type="term" value="P:chromosome segregation"/>
    <property type="evidence" value="ECO:0000318"/>
    <property type="project" value="GO_Central"/>
</dbReference>
<dbReference type="Proteomes" id="UP000189703">
    <property type="component" value="Unplaced"/>
</dbReference>
<accession>A0A1U8Q933</accession>
<proteinExistence type="predicted"/>
<evidence type="ECO:0000313" key="1">
    <source>
        <dbReference type="Proteomes" id="UP000189703"/>
    </source>
</evidence>
<dbReference type="FunCoup" id="A0A1U8Q933">
    <property type="interactions" value="547"/>
</dbReference>
<gene>
    <name evidence="2" type="primary">LOC104609213</name>
</gene>
<dbReference type="eggNOG" id="ENOG502QVCM">
    <property type="taxonomic scope" value="Eukaryota"/>
</dbReference>
<dbReference type="STRING" id="4432.A0A1U8Q933"/>
<name>A0A1U8Q933_NELNU</name>
<organism evidence="1 2">
    <name type="scientific">Nelumbo nucifera</name>
    <name type="common">Sacred lotus</name>
    <dbReference type="NCBI Taxonomy" id="4432"/>
    <lineage>
        <taxon>Eukaryota</taxon>
        <taxon>Viridiplantae</taxon>
        <taxon>Streptophyta</taxon>
        <taxon>Embryophyta</taxon>
        <taxon>Tracheophyta</taxon>
        <taxon>Spermatophyta</taxon>
        <taxon>Magnoliopsida</taxon>
        <taxon>Proteales</taxon>
        <taxon>Nelumbonaceae</taxon>
        <taxon>Nelumbo</taxon>
    </lineage>
</organism>
<protein>
    <submittedName>
        <fullName evidence="2">Uncharacterized protein LOC104609213</fullName>
    </submittedName>
</protein>